<dbReference type="Proteomes" id="UP000054018">
    <property type="component" value="Unassembled WGS sequence"/>
</dbReference>
<accession>A0A0D0ACL7</accession>
<sequence length="61" mass="6730">MDSHLVSGGLHGSGWMLEDGCTGNAIIERDVCRPIVKHLECKHHDFRGTTTKLASLVRKQS</sequence>
<organism evidence="1 2">
    <name type="scientific">Pisolithus microcarpus 441</name>
    <dbReference type="NCBI Taxonomy" id="765257"/>
    <lineage>
        <taxon>Eukaryota</taxon>
        <taxon>Fungi</taxon>
        <taxon>Dikarya</taxon>
        <taxon>Basidiomycota</taxon>
        <taxon>Agaricomycotina</taxon>
        <taxon>Agaricomycetes</taxon>
        <taxon>Agaricomycetidae</taxon>
        <taxon>Boletales</taxon>
        <taxon>Sclerodermatineae</taxon>
        <taxon>Pisolithaceae</taxon>
        <taxon>Pisolithus</taxon>
    </lineage>
</organism>
<proteinExistence type="predicted"/>
<dbReference type="EMBL" id="KN833688">
    <property type="protein sequence ID" value="KIK29858.1"/>
    <property type="molecule type" value="Genomic_DNA"/>
</dbReference>
<reference evidence="1 2" key="1">
    <citation type="submission" date="2014-04" db="EMBL/GenBank/DDBJ databases">
        <authorList>
            <consortium name="DOE Joint Genome Institute"/>
            <person name="Kuo A."/>
            <person name="Kohler A."/>
            <person name="Costa M.D."/>
            <person name="Nagy L.G."/>
            <person name="Floudas D."/>
            <person name="Copeland A."/>
            <person name="Barry K.W."/>
            <person name="Cichocki N."/>
            <person name="Veneault-Fourrey C."/>
            <person name="LaButti K."/>
            <person name="Lindquist E.A."/>
            <person name="Lipzen A."/>
            <person name="Lundell T."/>
            <person name="Morin E."/>
            <person name="Murat C."/>
            <person name="Sun H."/>
            <person name="Tunlid A."/>
            <person name="Henrissat B."/>
            <person name="Grigoriev I.V."/>
            <person name="Hibbett D.S."/>
            <person name="Martin F."/>
            <person name="Nordberg H.P."/>
            <person name="Cantor M.N."/>
            <person name="Hua S.X."/>
        </authorList>
    </citation>
    <scope>NUCLEOTIDE SEQUENCE [LARGE SCALE GENOMIC DNA]</scope>
    <source>
        <strain evidence="1 2">441</strain>
    </source>
</reference>
<evidence type="ECO:0000313" key="2">
    <source>
        <dbReference type="Proteomes" id="UP000054018"/>
    </source>
</evidence>
<dbReference type="HOGENOM" id="CLU_2923559_0_0_1"/>
<reference evidence="2" key="2">
    <citation type="submission" date="2015-01" db="EMBL/GenBank/DDBJ databases">
        <title>Evolutionary Origins and Diversification of the Mycorrhizal Mutualists.</title>
        <authorList>
            <consortium name="DOE Joint Genome Institute"/>
            <consortium name="Mycorrhizal Genomics Consortium"/>
            <person name="Kohler A."/>
            <person name="Kuo A."/>
            <person name="Nagy L.G."/>
            <person name="Floudas D."/>
            <person name="Copeland A."/>
            <person name="Barry K.W."/>
            <person name="Cichocki N."/>
            <person name="Veneault-Fourrey C."/>
            <person name="LaButti K."/>
            <person name="Lindquist E.A."/>
            <person name="Lipzen A."/>
            <person name="Lundell T."/>
            <person name="Morin E."/>
            <person name="Murat C."/>
            <person name="Riley R."/>
            <person name="Ohm R."/>
            <person name="Sun H."/>
            <person name="Tunlid A."/>
            <person name="Henrissat B."/>
            <person name="Grigoriev I.V."/>
            <person name="Hibbett D.S."/>
            <person name="Martin F."/>
        </authorList>
    </citation>
    <scope>NUCLEOTIDE SEQUENCE [LARGE SCALE GENOMIC DNA]</scope>
    <source>
        <strain evidence="2">441</strain>
    </source>
</reference>
<dbReference type="AlphaFoldDB" id="A0A0D0ACL7"/>
<evidence type="ECO:0000313" key="1">
    <source>
        <dbReference type="EMBL" id="KIK29858.1"/>
    </source>
</evidence>
<keyword evidence="2" id="KW-1185">Reference proteome</keyword>
<protein>
    <submittedName>
        <fullName evidence="1">Uncharacterized protein</fullName>
    </submittedName>
</protein>
<name>A0A0D0ACL7_9AGAM</name>
<gene>
    <name evidence="1" type="ORF">PISMIDRAFT_671821</name>
</gene>